<reference evidence="1" key="1">
    <citation type="submission" date="2020-03" db="EMBL/GenBank/DDBJ databases">
        <title>The deep terrestrial virosphere.</title>
        <authorList>
            <person name="Holmfeldt K."/>
            <person name="Nilsson E."/>
            <person name="Simone D."/>
            <person name="Lopez-Fernandez M."/>
            <person name="Wu X."/>
            <person name="de Brujin I."/>
            <person name="Lundin D."/>
            <person name="Andersson A."/>
            <person name="Bertilsson S."/>
            <person name="Dopson M."/>
        </authorList>
    </citation>
    <scope>NUCLEOTIDE SEQUENCE</scope>
    <source>
        <strain evidence="1">TM448A00186</strain>
    </source>
</reference>
<sequence length="94" mass="11010">MEHSYLNGGDMICKDFSKSCVNLGDSWDFAVGMDKLNAGNKECAKKHFYSYLQYRIIDNKGQQKRIGELIEFIRENISNLRMRMKLIQKVEEII</sequence>
<name>A0A6H1ZCA5_9ZZZZ</name>
<proteinExistence type="predicted"/>
<gene>
    <name evidence="1" type="ORF">TM448A00186_0004</name>
</gene>
<evidence type="ECO:0000313" key="1">
    <source>
        <dbReference type="EMBL" id="QJA45092.1"/>
    </source>
</evidence>
<accession>A0A6H1ZCA5</accession>
<dbReference type="EMBL" id="MT143986">
    <property type="protein sequence ID" value="QJA45092.1"/>
    <property type="molecule type" value="Genomic_DNA"/>
</dbReference>
<dbReference type="AlphaFoldDB" id="A0A6H1ZCA5"/>
<organism evidence="1">
    <name type="scientific">viral metagenome</name>
    <dbReference type="NCBI Taxonomy" id="1070528"/>
    <lineage>
        <taxon>unclassified sequences</taxon>
        <taxon>metagenomes</taxon>
        <taxon>organismal metagenomes</taxon>
    </lineage>
</organism>
<protein>
    <submittedName>
        <fullName evidence="1">Uncharacterized protein</fullName>
    </submittedName>
</protein>